<accession>A0AA37N546</accession>
<gene>
    <name evidence="1" type="ORF">JCM17207_19480</name>
</gene>
<keyword evidence="2" id="KW-1185">Reference proteome</keyword>
<dbReference type="RefSeq" id="WP_238317562.1">
    <property type="nucleotide sequence ID" value="NZ_BQKV01000081.1"/>
</dbReference>
<evidence type="ECO:0000313" key="1">
    <source>
        <dbReference type="EMBL" id="GJN65323.1"/>
    </source>
</evidence>
<dbReference type="Gene3D" id="3.40.50.300">
    <property type="entry name" value="P-loop containing nucleotide triphosphate hydrolases"/>
    <property type="match status" value="1"/>
</dbReference>
<protein>
    <recommendedName>
        <fullName evidence="3">AAA family ATPase</fullName>
    </recommendedName>
</protein>
<evidence type="ECO:0008006" key="3">
    <source>
        <dbReference type="Google" id="ProtNLM"/>
    </source>
</evidence>
<dbReference type="InterPro" id="IPR027417">
    <property type="entry name" value="P-loop_NTPase"/>
</dbReference>
<dbReference type="EMBL" id="BQKV01000081">
    <property type="protein sequence ID" value="GJN65323.1"/>
    <property type="molecule type" value="Genomic_DNA"/>
</dbReference>
<sequence>MLSQWKGNDKLFKTYVEGNSKGDGKSPASGQRIKGEDKILSFEEASKHPCFGTVLKDGMIDISFDDAEMSEKFLEMAKANAWRCLVLKNPTNGHLHTFWKNEQGEITKLSAEDQKLAVGFIADIHGGSTYIPLRVHGVDRFPPIYDILADEEYQEVPKELLPVNTTAELWQQDKGGRNNGLSAMAIFLSHDRRFTKEQIRRVLTNTNAFIFKNRLPDKELNIILRDETFKGIVETPKLNTLNAAELFQMDIEPVEFIIEGLVPVGLVILASPPKYGKSWFCLDMGLSVAMGCDFLGFKTHKSKVLYLALEDRNDRLKQRISQILGTEPFPAWLNLGIDSATLDKGFLESVTEFLKEQPETKLIIIDTFIKIRGEARRNESAYAIDSREAGEIKKFADQHKIAVVLVTHTRKGIDPDDPFVNITGTYGVAGAADDMIVLTKQKRGDDVTKMSVTGRDVSYEEFPLIFNKERGKWMRQSDSFDDFMARTQLEIKRAEYLTGNTRKTIMKLLEENGGTWTGFCKAIIDKSKEYGTPISLTSQKLGKELAEINGFLFEDSILHTEISKGTAASKHKFEKV</sequence>
<name>A0AA37N546_9FIRM</name>
<evidence type="ECO:0000313" key="2">
    <source>
        <dbReference type="Proteomes" id="UP001055185"/>
    </source>
</evidence>
<dbReference type="SUPFAM" id="SSF52540">
    <property type="entry name" value="P-loop containing nucleoside triphosphate hydrolases"/>
    <property type="match status" value="1"/>
</dbReference>
<organism evidence="1 2">
    <name type="scientific">Faecalibacterium gallinarum</name>
    <dbReference type="NCBI Taxonomy" id="2903556"/>
    <lineage>
        <taxon>Bacteria</taxon>
        <taxon>Bacillati</taxon>
        <taxon>Bacillota</taxon>
        <taxon>Clostridia</taxon>
        <taxon>Eubacteriales</taxon>
        <taxon>Oscillospiraceae</taxon>
        <taxon>Faecalibacterium</taxon>
    </lineage>
</organism>
<reference evidence="1" key="1">
    <citation type="journal article" date="2022" name="Int. J. Syst. Evol. Microbiol.">
        <title>Genome-based, phenotypic and chemotaxonomic classification of Faecalibacterium strains: proposal of three novel species Faecalibacterium duncaniae sp. nov., Faecalibacterium hattorii sp. nov. and Faecalibacterium gallinarum sp. nov. .</title>
        <authorList>
            <person name="Sakamoto M."/>
            <person name="Sakurai N."/>
            <person name="Tanno H."/>
            <person name="Iino T."/>
            <person name="Ohkuma M."/>
            <person name="Endo A."/>
        </authorList>
    </citation>
    <scope>NUCLEOTIDE SEQUENCE</scope>
    <source>
        <strain evidence="1">JCM 17207</strain>
    </source>
</reference>
<proteinExistence type="predicted"/>
<comment type="caution">
    <text evidence="1">The sequence shown here is derived from an EMBL/GenBank/DDBJ whole genome shotgun (WGS) entry which is preliminary data.</text>
</comment>
<dbReference type="AlphaFoldDB" id="A0AA37N546"/>
<dbReference type="Proteomes" id="UP001055185">
    <property type="component" value="Unassembled WGS sequence"/>
</dbReference>
<dbReference type="Pfam" id="PF13481">
    <property type="entry name" value="AAA_25"/>
    <property type="match status" value="1"/>
</dbReference>